<dbReference type="CDD" id="cd01392">
    <property type="entry name" value="HTH_LacI"/>
    <property type="match status" value="1"/>
</dbReference>
<keyword evidence="6" id="KW-1185">Reference proteome</keyword>
<proteinExistence type="predicted"/>
<dbReference type="Gene3D" id="3.40.50.2300">
    <property type="match status" value="2"/>
</dbReference>
<dbReference type="InterPro" id="IPR028082">
    <property type="entry name" value="Peripla_BP_I"/>
</dbReference>
<keyword evidence="1" id="KW-0805">Transcription regulation</keyword>
<comment type="caution">
    <text evidence="5">The sequence shown here is derived from an EMBL/GenBank/DDBJ whole genome shotgun (WGS) entry which is preliminary data.</text>
</comment>
<reference evidence="5 6" key="1">
    <citation type="submission" date="2021-05" db="EMBL/GenBank/DDBJ databases">
        <title>Bacteria Genome sequencing.</title>
        <authorList>
            <person name="Takabe Y."/>
            <person name="Nakajima Y."/>
            <person name="Suzuki S."/>
            <person name="Shiozaki T."/>
        </authorList>
    </citation>
    <scope>NUCLEOTIDE SEQUENCE [LARGE SCALE GENOMIC DNA]</scope>
    <source>
        <strain evidence="5 6">AI_62</strain>
    </source>
</reference>
<keyword evidence="3" id="KW-0804">Transcription</keyword>
<dbReference type="RefSeq" id="WP_255576036.1">
    <property type="nucleotide sequence ID" value="NZ_BPFH01000001.1"/>
</dbReference>
<keyword evidence="2" id="KW-0238">DNA-binding</keyword>
<dbReference type="SUPFAM" id="SSF47413">
    <property type="entry name" value="lambda repressor-like DNA-binding domains"/>
    <property type="match status" value="1"/>
</dbReference>
<feature type="domain" description="HTH lacI-type" evidence="4">
    <location>
        <begin position="10"/>
        <end position="64"/>
    </location>
</feature>
<dbReference type="Gene3D" id="1.10.260.40">
    <property type="entry name" value="lambda repressor-like DNA-binding domains"/>
    <property type="match status" value="1"/>
</dbReference>
<evidence type="ECO:0000256" key="1">
    <source>
        <dbReference type="ARBA" id="ARBA00023015"/>
    </source>
</evidence>
<sequence>MPKTPEPDRTTIQDVARRAGVSVMTVSRSMRGVEGVSEMTRQRILSLAQDMNYVPSSSARALAATNANLIGISFPTLFNDVFPDILEGMRRIFDQAGYSSVMDTTDYDPARELSWAERFLAWRPAAVILTGVDHDPELRARLIRGRIPTLEIWDVTDDPIDLCVGIDHYREGLALGRRIAEMGYRAPVYVGAPPGMDHRADMRAEGVSDAFRAVGARELVRRGGLGGNSFVVGAEGFGQIDLADAPDVVFFLTDNMAFGGMMAAQRAGLRVPEDIGIVGFNGLDLTTVLPRPLTTMASPRRQIGQVGARHLLARLNGVSSPRITCLPCEFVAGSTVRSQ</sequence>
<name>A0ABQ4NID0_9RHOB</name>
<organism evidence="5 6">
    <name type="scientific">Jannaschia pagri</name>
    <dbReference type="NCBI Taxonomy" id="2829797"/>
    <lineage>
        <taxon>Bacteria</taxon>
        <taxon>Pseudomonadati</taxon>
        <taxon>Pseudomonadota</taxon>
        <taxon>Alphaproteobacteria</taxon>
        <taxon>Rhodobacterales</taxon>
        <taxon>Roseobacteraceae</taxon>
        <taxon>Jannaschia</taxon>
    </lineage>
</organism>
<protein>
    <submittedName>
        <fullName evidence="5">LacI family transcriptional regulator</fullName>
    </submittedName>
</protein>
<dbReference type="CDD" id="cd01575">
    <property type="entry name" value="PBP1_GntR"/>
    <property type="match status" value="1"/>
</dbReference>
<dbReference type="PROSITE" id="PS50932">
    <property type="entry name" value="HTH_LACI_2"/>
    <property type="match status" value="1"/>
</dbReference>
<dbReference type="InterPro" id="IPR000843">
    <property type="entry name" value="HTH_LacI"/>
</dbReference>
<dbReference type="Proteomes" id="UP000786693">
    <property type="component" value="Unassembled WGS sequence"/>
</dbReference>
<dbReference type="SMART" id="SM00354">
    <property type="entry name" value="HTH_LACI"/>
    <property type="match status" value="1"/>
</dbReference>
<dbReference type="PANTHER" id="PTHR30146">
    <property type="entry name" value="LACI-RELATED TRANSCRIPTIONAL REPRESSOR"/>
    <property type="match status" value="1"/>
</dbReference>
<evidence type="ECO:0000256" key="2">
    <source>
        <dbReference type="ARBA" id="ARBA00023125"/>
    </source>
</evidence>
<dbReference type="EMBL" id="BPFH01000001">
    <property type="protein sequence ID" value="GIT94177.1"/>
    <property type="molecule type" value="Genomic_DNA"/>
</dbReference>
<dbReference type="PANTHER" id="PTHR30146:SF33">
    <property type="entry name" value="TRANSCRIPTIONAL REGULATOR"/>
    <property type="match status" value="1"/>
</dbReference>
<dbReference type="Pfam" id="PF13377">
    <property type="entry name" value="Peripla_BP_3"/>
    <property type="match status" value="1"/>
</dbReference>
<dbReference type="Pfam" id="PF00356">
    <property type="entry name" value="LacI"/>
    <property type="match status" value="1"/>
</dbReference>
<evidence type="ECO:0000313" key="5">
    <source>
        <dbReference type="EMBL" id="GIT94177.1"/>
    </source>
</evidence>
<accession>A0ABQ4NID0</accession>
<dbReference type="SUPFAM" id="SSF53822">
    <property type="entry name" value="Periplasmic binding protein-like I"/>
    <property type="match status" value="1"/>
</dbReference>
<evidence type="ECO:0000259" key="4">
    <source>
        <dbReference type="PROSITE" id="PS50932"/>
    </source>
</evidence>
<evidence type="ECO:0000313" key="6">
    <source>
        <dbReference type="Proteomes" id="UP000786693"/>
    </source>
</evidence>
<evidence type="ECO:0000256" key="3">
    <source>
        <dbReference type="ARBA" id="ARBA00023163"/>
    </source>
</evidence>
<dbReference type="InterPro" id="IPR046335">
    <property type="entry name" value="LacI/GalR-like_sensor"/>
</dbReference>
<gene>
    <name evidence="5" type="ORF">JANAI62_08000</name>
</gene>
<dbReference type="InterPro" id="IPR010982">
    <property type="entry name" value="Lambda_DNA-bd_dom_sf"/>
</dbReference>